<feature type="compositionally biased region" description="Low complexity" evidence="15">
    <location>
        <begin position="2865"/>
        <end position="2877"/>
    </location>
</feature>
<keyword evidence="8" id="KW-1133">Transmembrane helix</keyword>
<dbReference type="SMART" id="SM00396">
    <property type="entry name" value="ZnF_UBR1"/>
    <property type="match status" value="1"/>
</dbReference>
<dbReference type="InterPro" id="IPR000433">
    <property type="entry name" value="Znf_ZZ"/>
</dbReference>
<feature type="zinc finger region" description="UBR-type" evidence="13">
    <location>
        <begin position="1594"/>
        <end position="1665"/>
    </location>
</feature>
<evidence type="ECO:0000256" key="12">
    <source>
        <dbReference type="PROSITE-ProRule" id="PRU00228"/>
    </source>
</evidence>
<feature type="compositionally biased region" description="Low complexity" evidence="15">
    <location>
        <begin position="3174"/>
        <end position="3183"/>
    </location>
</feature>
<keyword evidence="9" id="KW-0472">Membrane</keyword>
<comment type="similarity">
    <text evidence="2 14">Belongs to the UBR4 family.</text>
</comment>
<dbReference type="OrthoDB" id="30336at2759"/>
<keyword evidence="10" id="KW-0927">Auxin signaling pathway</keyword>
<evidence type="ECO:0000256" key="7">
    <source>
        <dbReference type="ARBA" id="ARBA00022833"/>
    </source>
</evidence>
<dbReference type="InterPro" id="IPR025704">
    <property type="entry name" value="E3_Ub_ligase_UBR4_C"/>
</dbReference>
<dbReference type="InterPro" id="IPR045189">
    <property type="entry name" value="UBR4-like"/>
</dbReference>
<keyword evidence="4" id="KW-0812">Transmembrane</keyword>
<protein>
    <recommendedName>
        <fullName evidence="11">Auxin transport protein BIG</fullName>
    </recommendedName>
</protein>
<feature type="region of interest" description="Disordered" evidence="15">
    <location>
        <begin position="5044"/>
        <end position="5065"/>
    </location>
</feature>
<dbReference type="PANTHER" id="PTHR21725">
    <property type="entry name" value="E3 UBIQUITIN-PROTEIN LIGASE UBR4"/>
    <property type="match status" value="1"/>
</dbReference>
<dbReference type="SMART" id="SM00291">
    <property type="entry name" value="ZnF_ZZ"/>
    <property type="match status" value="1"/>
</dbReference>
<dbReference type="SUPFAM" id="SSF57850">
    <property type="entry name" value="RING/U-box"/>
    <property type="match status" value="1"/>
</dbReference>
<evidence type="ECO:0000256" key="2">
    <source>
        <dbReference type="ARBA" id="ARBA00009970"/>
    </source>
</evidence>
<dbReference type="Pfam" id="PF24079">
    <property type="entry name" value="UBR4"/>
    <property type="match status" value="1"/>
</dbReference>
<sequence length="5140" mass="577578">MSEIGKLVEVLRDDKIDCNDRLSSDQIKLGLLRFDSIVRLGVSDVGYGKLVLETWSRQQIKGLFYVAKLILSVSVSATVHHEDPIILTILGNTVEFAVRFLERLKIEDGADFTSQDDFVDFLEMALTERIITEDYQKSHGYETVQIVQILEASLFSEDSKDIPVLCNHLLDGYVKALPDSPDDLGHAICNNVMCHWQGSIGSKDKKPLNRVLIALPEECLQSEPPISGFNVHSFSQVSKDIMILLKHFGVFHAKCLPRLLLRSKELLQILPISEEISKNLSFQQRILFGIRILKLLGNLTEGIPYIPYNSELLNAVTCYGDSLIGLFHYEFEYIHCDTVISNETIESQLLLLLQEFIQLVQIIFSDGSIFQNIRVCMVAKMLCIFDVECMESRILMSSNFRLPLAYCPKIISHLLYLIREVRYQPTHEFKWNEKFGTNPHGFTSRNTAPSWNIFSKKVYLLQKYTTKEHHSLIFPPSDHWLDNLIRIALFLQSEGVKLRMKFNGVHLSHTKSIISSDQEDEALFGDLFSEVSRPVGSSDAQHEQLETCSNTSSGHDITYAAIDILNFLKMCIFCPEWSRNVYNDACKRFNKIHISYLISILSSQMSLTNENTSNTAASLQFRLLMINQECFELFRNLLVQGALSATLEEYIVDQVLKVENGKYGYNDYTLTLLANVLFFKDSLSLRQLATKAYTNFVNFITEKAQNKSNHLDLKDSIGTLPSVFHLEILLMTFHLSCDSDKAALASYVLRSIKDLDPPLEQYISSYLSYWGLLVSRLVLMVQHFVLYPSTCPSWLLLQLRSILNDPYCSNSKSFVSNSLNDHLASWTSKTVMSIMGDVAKYHSPVSNSLLPQLIDFNLFSSTTCLDDVGYQGLGLDCNDFLISLIHILSFWDGMQADMLEDLIIERYMFLLCWDTFSIISSVSDVHVARNNRCMPDSLSNESFFLFGHFLLSNSSISHDKIIPHTVVIVLFQMVHSQHIYVDSSEQGWDFLRKDAWLSLLLSILDTGLSSLSVKNEVSHVQPYLIGHVHRDNLYSFAEKTIEMIFRDNKVGWLLNILSSSLKLSLQAFQEAFIYVFNDIQSCSHDFSPVLLLKHTVFDKSKHDVLLEKCNSKSSKLESVFCLLSKLDGLLKKRNNGYPIPLILDSLLHGFPLFPEISSAILVSCALNVQAIVSVLHSLLKFKSVDINHIIAAMEKESFHILIESVMVIRSDLVFQNVHEKCETICSKLCASICPKCEKCEKYKDYRDFFQLKQIEGFLKFTTSSQNESDCFIHEMLVVTAIDLIDSIRRDHSKEVVFKFFFGASSVSEAEILFDNQHVDLLVIINALDRCPSEAVNTKILNFFVDLLSGDFSCPTFNEKLFRKFISFDLICLSKWLEFRLLGRSTKDESGNVTTKGVSPSLRVSTMDFVTCLLSQHCEALSSEFHFQLIEAMLASLHSAFLSYDFYTAKTYFNFIVRLINGKPFLRTFLEKVLLLMQKLSDTKASLLALKFLVGFLGSLLTNCGGRKNILEKLSGKIIGTSSSAPSVESRQLVSIKSSKTMILPAAQEGSSALIDCDAMSVDEDEDDGTTDGELASQDKEEEEDNNCDKALASKVCTFASSGSNFMEQHWYFCYTCDLTVSKGCCSVCAKVCHRGHRVVYSRSSRFFCDCGAGGVRGSSCHCLKPRKLTGSNSSAPVHISTSLPSFLPFSEEDGETLDTDSDMEDDVYADIDSSIQFSLPNEIQDGISTLLEELCMEDQVLKLCESLLPTVINKRDSTVSKDKNVILKGDKVVYNKVDMFQLKKSYKSGLLDLKIRGEYSNSRELKCHLSSGSLTKSLLSANGRGRLAVGEGDKVAIFDIGLLISQSTVAPVKADKSNIKPLSKNIVRFEIVHLMFNAVMGNFLAVAGYQECQILTVNPRGEVTDRLAIELALQGGYIRRVDWVPGSQVQLLVVTNLFVKIYDLSLDNISPLHYFTLADNSIMDATLIVAPMGRMFLLVLSEQGSLFRLELSIKGNVGAKVLNEIVDVPRRDTHAKGLSLYFSHSYRLLFLSYQDGTTLIGRLDNNATMMLEISALLESELDGKLRPVSLHHWKDLSVDTGVFVCFSNLKQNAAVTVSLCSHDISMQSMQHTMGSSALPSVGITSYKPLSKDKTHCLVLYEDGSLQIYSHASFGIDTSSNVSSDHVKKIGASILSNKAYASINQDFPLDFFEKTTCITNDVKLSCEAIKNDDSEELKQKLATDDGFLESPTPVGFKMTVLNSNPDIVMVGFRLHVGNTSASHIPSSVSFFQRVVKLDEGMRSWYDIPFTTPESILADEEFTVSVGSSFNGSTLPRIDFLEVYGRAKEEFGWKEKMDALLDMEANTLGPNSSNTGIKKKHMSVMASPIEEQLLADALNLLSKFYSKCKPHSCLEFEEANSELTKLKCKKILELIFQCDREAFLQSAACHVLRALFPKREIYYHVKDTMHLFGVVNSSPILASKIGIGSGAAAWVIKEFVAKTRAVSKIALLRTTNLATFLEMHGSGVVDGLMQVFWGILDYEQPDTPTINSIVIPCVELIYSYAECLGLHGIDASGNAVAPAVKFLKKLLFAPYETVQTSSSLAISSRLLQVPFPKQTMLTTDEIAEPHPSIHLRHDTIIPSGRITQSTIEDDSGNSSVQYCCDGCSTVPILRRRWHCNVCPDFDLCEACYEVLDADRLPPPHSSDHRMSAIPIEIDTPGGDGNEFQFSMDDLNDASLAQISTDIRPRNASSFTPAPVSELSETGDFPAVIDQSVVSISASKRAVNSLLLRHLIAELKGWMETTSGIRAIPVMQFFYRLSSAVGGPFMDSSKPDNLDLEKFVKWFLDEINLDIPFVAKKRTFLGEISILVFMFFTFMLRNWHLPGSDSSQSKSSTVTDTQDKCHISAPSSSQSEHDKDEFASQLILACSFLRQQTFVNYLMDILQQLIQYFKPSHMNSDGGQSLPCNSGCGSLLFVRKELPAGNFSPFFSDSYAKAHRTDLFLEFHKLLLENTFRLVYSLVRPEKHKTTEKDKIHKTSSGKDLKLDGYHDVLCSYISNPQTAFVRRYARRLFLHMCGSKTQYYSNRDLWHLSNEVKRLHKLVDKSGGFQNIVPYERSVKLVKCLSGIVEIAVARPKNWQKYCSKHREILSFLMNGVFDFGEESVVQALKLLNLALYTGKDMIYPIQMFETCDTGSNSSKSGSQSTDLKKKRKVEDASESNTDKFLDMEHAVEIFCSKDSNILKLFIDTFLLEWNSTNVRSEAKCVLYGAWHHGKQSFREILLTALLQKISFLPMYGQNIVEYTELLTLCLGKVFDIAKHQDTEIINHCLTTDAIHCIFETLHSQNELLANHPNSRIYNTLSSLVEFDGYYLESEPCVACSCPEVPYTRMKLETLKFETKYTDNRIIVKCTGSYTIQSMIMNVHDARKSKSVKVLNLYYNNKPVSDLSELKNNWSLWKRAKSCHLALNQTELKVDFSIPITACNFMIELDSFYDNLQASSLESLQCPRCSRSVTDKHGICSNCHENAYQCRQCRNINYENLDSFLCNECGYSKYGRFEFNFMARPSFVFDSMENDEDMKKGLTAIESESENAHRRYQQLMGFKKPLLKLVSSIGEQEIDSQHKDTVQQMMVSLPGPSCKINRKIALLGVLYGEKCKSAFDSVSKSVQTLQGLRRVLMNFLQQKKSGKASNSTKYSVPRSSNNCYGCAITFVSQCMELLQVLSKHPKYKKQLVASGILSELFENNIHQGPKSARVEARSVLCAFSEGDSNALTQLNSLIQNKIMYCLEHHRSMDIAVAIREEIFLLSEVCSVVDEFWEARLRVAFQLLFASIRLGSRNPAISEQIILPCLRIISQVCTPHKSDALEKEQAAGRLVSTTKSKNDDSFNCHSVGIQTVSEASYKNFDGFQKDQEMSLMSYSEWEKGASYLDFVRRKYKISQTIKATSQKPYQASHRYDYLALKYGLKWKRTCCKKIAKSEFSTFELGSWVSELILSPCSQSIRAEVCSIICLLYPQNLFRQFQLLNLLMMLLPETLSVGESAAEYFELFSKMIDSHTARLFLTAKGCLVTICRLITKEVSSIESQESSLNIDISQGFILHKLVEILSKFLEVSNIRCRFMREELLSQVLESLLVIRGLIVQKTKLISDCNKLLKDLLDGLLVESRENKRQFIRACISGLQIHSKEKKGRTCLFILEQLCNMICPSKPEPVYLLILNKTHTQEEFIRGSMTKNPYSSTEIGPLMRDVKNKICILLDLLGLVEDDYGMELLVAGNIISLDLSISQVYEQVWRKSQSQIQNTLANVSLLASGGLASTQDCPPMTVTYRLQGLDGEATEPMIKELEEEREESQDPEVEFAIAGSVREFGGLEIILSMIQHLRDNELKSNQEEMSLVLNLLMYCCKIRENRQALLRLGALGLLLETARRAFSIDAMEPAEGILLIVESLTMEANDSDVDISRTVLTVGSDETGAGEQAKKIVNMFLERLCHSSGLKKTNKQQRNNEMVARILPCLTYGESAAMETLIKHFDPYLHDWNAYDLLQKKYLDNPKDENLAERACKQKSEVENFLILSESLDTSSCGERLKDIILQMGITEIAVRHLRETFAFIGIAGFKTSIEWQNGLSLPSVPVILSILRGLSRGHFATQSYIDEGAILPLLHTLEGVSGENGIGAKAENLLDMLSDKENNGDGFLGVKVCELRHATRNEMRQRALRKREELLQDLGMRQELSSDGGERIIVAQPLIEGLEDVEEEKDGLACMVCREGYTLRPNDMLGVYSFSKRVNLGAGSPGSVRGECVFTTVSHFNIIHFQCHQEAKRVDAALKTPKKEWDGATLRNNETLCNCIFPLRGPSVPLSQYVRCVDQYWDNLNALGRSDGSRLRLLTYDIVMMLARFATRASFSTDSKGGGKESNSRLVPFMLQMACHLFDQGNSSIQQRRSMAKSISSYLSISTTGTDSPSKSMVSVSRASSGSSDDTVQFMMVNSLLSESYDEWREHLPIFLQQGIYHAYKQHTHGRSTLRLSSDPATSPVTKSSDSCGTTEASDSSKLFSIIQPMLVYTGLIEQLQRFLKKRSRPLNPENSKVSEGAVKGGSSSSNNFEAWEVIMREKLVNMKEMVGLSKELLSWLDDMSSAMDMQEAFDVMGALGVALSGGFSSCGDFVQAALDSGKS</sequence>
<accession>A0A0K9PXM6</accession>
<evidence type="ECO:0000259" key="16">
    <source>
        <dbReference type="PROSITE" id="PS50135"/>
    </source>
</evidence>
<feature type="domain" description="UBR-type" evidence="17">
    <location>
        <begin position="1594"/>
        <end position="1665"/>
    </location>
</feature>
<feature type="compositionally biased region" description="Low complexity" evidence="15">
    <location>
        <begin position="4927"/>
        <end position="4941"/>
    </location>
</feature>
<dbReference type="InterPro" id="IPR043145">
    <property type="entry name" value="Znf_ZZ_sf"/>
</dbReference>
<keyword evidence="19" id="KW-1185">Reference proteome</keyword>
<dbReference type="PROSITE" id="PS52043">
    <property type="entry name" value="UBR4_E3"/>
    <property type="match status" value="1"/>
</dbReference>
<dbReference type="Gene3D" id="3.30.60.90">
    <property type="match status" value="1"/>
</dbReference>
<evidence type="ECO:0000256" key="14">
    <source>
        <dbReference type="PROSITE-ProRule" id="PRU01388"/>
    </source>
</evidence>
<dbReference type="SUPFAM" id="SSF48371">
    <property type="entry name" value="ARM repeat"/>
    <property type="match status" value="1"/>
</dbReference>
<dbReference type="Proteomes" id="UP000036987">
    <property type="component" value="Unassembled WGS sequence"/>
</dbReference>
<dbReference type="OMA" id="VHRMEEH"/>
<evidence type="ECO:0000256" key="15">
    <source>
        <dbReference type="SAM" id="MobiDB-lite"/>
    </source>
</evidence>
<organism evidence="18 19">
    <name type="scientific">Zostera marina</name>
    <name type="common">Eelgrass</name>
    <dbReference type="NCBI Taxonomy" id="29655"/>
    <lineage>
        <taxon>Eukaryota</taxon>
        <taxon>Viridiplantae</taxon>
        <taxon>Streptophyta</taxon>
        <taxon>Embryophyta</taxon>
        <taxon>Tracheophyta</taxon>
        <taxon>Spermatophyta</taxon>
        <taxon>Magnoliopsida</taxon>
        <taxon>Liliopsida</taxon>
        <taxon>Zosteraceae</taxon>
        <taxon>Zostera</taxon>
    </lineage>
</organism>
<evidence type="ECO:0000256" key="4">
    <source>
        <dbReference type="ARBA" id="ARBA00022692"/>
    </source>
</evidence>
<dbReference type="PROSITE" id="PS50135">
    <property type="entry name" value="ZF_ZZ_2"/>
    <property type="match status" value="1"/>
</dbReference>
<dbReference type="Pfam" id="PF00569">
    <property type="entry name" value="ZZ"/>
    <property type="match status" value="1"/>
</dbReference>
<evidence type="ECO:0000313" key="19">
    <source>
        <dbReference type="Proteomes" id="UP000036987"/>
    </source>
</evidence>
<evidence type="ECO:0000256" key="8">
    <source>
        <dbReference type="ARBA" id="ARBA00022989"/>
    </source>
</evidence>
<dbReference type="SUPFAM" id="SSF101908">
    <property type="entry name" value="Putative isomerase YbhE"/>
    <property type="match status" value="1"/>
</dbReference>
<dbReference type="FunFam" id="3.30.60.90:FF:000010">
    <property type="entry name" value="auxin transport protein BIG"/>
    <property type="match status" value="1"/>
</dbReference>
<evidence type="ECO:0000259" key="17">
    <source>
        <dbReference type="PROSITE" id="PS51157"/>
    </source>
</evidence>
<dbReference type="GO" id="GO:0009926">
    <property type="term" value="P:auxin polar transport"/>
    <property type="evidence" value="ECO:0000318"/>
    <property type="project" value="GO_Central"/>
</dbReference>
<proteinExistence type="inferred from homology"/>
<evidence type="ECO:0000256" key="10">
    <source>
        <dbReference type="ARBA" id="ARBA00023294"/>
    </source>
</evidence>
<dbReference type="PROSITE" id="PS51157">
    <property type="entry name" value="ZF_UBR"/>
    <property type="match status" value="1"/>
</dbReference>
<feature type="region of interest" description="Disordered" evidence="15">
    <location>
        <begin position="2865"/>
        <end position="2894"/>
    </location>
</feature>
<evidence type="ECO:0000256" key="9">
    <source>
        <dbReference type="ARBA" id="ARBA00023136"/>
    </source>
</evidence>
<evidence type="ECO:0000256" key="13">
    <source>
        <dbReference type="PROSITE-ProRule" id="PRU00508"/>
    </source>
</evidence>
<dbReference type="GO" id="GO:0009734">
    <property type="term" value="P:auxin-activated signaling pathway"/>
    <property type="evidence" value="ECO:0007669"/>
    <property type="project" value="UniProtKB-KW"/>
</dbReference>
<keyword evidence="6 12" id="KW-0863">Zinc-finger</keyword>
<comment type="caution">
    <text evidence="18">The sequence shown here is derived from an EMBL/GenBank/DDBJ whole genome shotgun (WGS) entry which is preliminary data.</text>
</comment>
<reference evidence="19" key="1">
    <citation type="journal article" date="2016" name="Nature">
        <title>The genome of the seagrass Zostera marina reveals angiosperm adaptation to the sea.</title>
        <authorList>
            <person name="Olsen J.L."/>
            <person name="Rouze P."/>
            <person name="Verhelst B."/>
            <person name="Lin Y.-C."/>
            <person name="Bayer T."/>
            <person name="Collen J."/>
            <person name="Dattolo E."/>
            <person name="De Paoli E."/>
            <person name="Dittami S."/>
            <person name="Maumus F."/>
            <person name="Michel G."/>
            <person name="Kersting A."/>
            <person name="Lauritano C."/>
            <person name="Lohaus R."/>
            <person name="Toepel M."/>
            <person name="Tonon T."/>
            <person name="Vanneste K."/>
            <person name="Amirebrahimi M."/>
            <person name="Brakel J."/>
            <person name="Bostroem C."/>
            <person name="Chovatia M."/>
            <person name="Grimwood J."/>
            <person name="Jenkins J.W."/>
            <person name="Jueterbock A."/>
            <person name="Mraz A."/>
            <person name="Stam W.T."/>
            <person name="Tice H."/>
            <person name="Bornberg-Bauer E."/>
            <person name="Green P.J."/>
            <person name="Pearson G.A."/>
            <person name="Procaccini G."/>
            <person name="Duarte C.M."/>
            <person name="Schmutz J."/>
            <person name="Reusch T.B.H."/>
            <person name="Van de Peer Y."/>
        </authorList>
    </citation>
    <scope>NUCLEOTIDE SEQUENCE [LARGE SCALE GENOMIC DNA]</scope>
    <source>
        <strain evidence="19">cv. Finnish</strain>
    </source>
</reference>
<dbReference type="Pfam" id="PF13764">
    <property type="entry name" value="E3_UbLigase_R4"/>
    <property type="match status" value="1"/>
</dbReference>
<dbReference type="CDD" id="cd19681">
    <property type="entry name" value="UBR-box_BIG_like"/>
    <property type="match status" value="1"/>
</dbReference>
<evidence type="ECO:0000313" key="18">
    <source>
        <dbReference type="EMBL" id="KMZ72992.1"/>
    </source>
</evidence>
<keyword evidence="3" id="KW-0217">Developmental protein</keyword>
<evidence type="ECO:0000256" key="1">
    <source>
        <dbReference type="ARBA" id="ARBA00004141"/>
    </source>
</evidence>
<dbReference type="EMBL" id="LFYR01000611">
    <property type="protein sequence ID" value="KMZ72992.1"/>
    <property type="molecule type" value="Genomic_DNA"/>
</dbReference>
<name>A0A0K9PXM6_ZOSMR</name>
<evidence type="ECO:0000256" key="5">
    <source>
        <dbReference type="ARBA" id="ARBA00022723"/>
    </source>
</evidence>
<evidence type="ECO:0000256" key="11">
    <source>
        <dbReference type="ARBA" id="ARBA00070858"/>
    </source>
</evidence>
<feature type="region of interest" description="UBR4 E3 catalytic module" evidence="14">
    <location>
        <begin position="4598"/>
        <end position="5138"/>
    </location>
</feature>
<keyword evidence="7" id="KW-0862">Zinc</keyword>
<feature type="domain" description="ZZ-type" evidence="16">
    <location>
        <begin position="2637"/>
        <end position="2696"/>
    </location>
</feature>
<evidence type="ECO:0000256" key="3">
    <source>
        <dbReference type="ARBA" id="ARBA00022473"/>
    </source>
</evidence>
<dbReference type="PANTHER" id="PTHR21725:SF1">
    <property type="entry name" value="E3 UBIQUITIN-PROTEIN LIGASE UBR4"/>
    <property type="match status" value="1"/>
</dbReference>
<feature type="region of interest" description="Disordered" evidence="15">
    <location>
        <begin position="3172"/>
        <end position="3193"/>
    </location>
</feature>
<dbReference type="PROSITE" id="PS01357">
    <property type="entry name" value="ZF_ZZ_1"/>
    <property type="match status" value="1"/>
</dbReference>
<dbReference type="CDD" id="cd02249">
    <property type="entry name" value="ZZ"/>
    <property type="match status" value="1"/>
</dbReference>
<evidence type="ECO:0000256" key="6">
    <source>
        <dbReference type="ARBA" id="ARBA00022771"/>
    </source>
</evidence>
<dbReference type="InterPro" id="IPR016024">
    <property type="entry name" value="ARM-type_fold"/>
</dbReference>
<dbReference type="GO" id="GO:0016020">
    <property type="term" value="C:membrane"/>
    <property type="evidence" value="ECO:0007669"/>
    <property type="project" value="UniProtKB-SubCell"/>
</dbReference>
<dbReference type="InterPro" id="IPR056530">
    <property type="entry name" value="UBR4-like_dom"/>
</dbReference>
<feature type="region of interest" description="Disordered" evidence="15">
    <location>
        <begin position="1562"/>
        <end position="1583"/>
    </location>
</feature>
<feature type="region of interest" description="Disordered" evidence="15">
    <location>
        <begin position="4988"/>
        <end position="5013"/>
    </location>
</feature>
<feature type="region of interest" description="Disordered" evidence="15">
    <location>
        <begin position="4922"/>
        <end position="4941"/>
    </location>
</feature>
<feature type="compositionally biased region" description="Polar residues" evidence="15">
    <location>
        <begin position="4990"/>
        <end position="5013"/>
    </location>
</feature>
<dbReference type="GO" id="GO:0008270">
    <property type="term" value="F:zinc ion binding"/>
    <property type="evidence" value="ECO:0007669"/>
    <property type="project" value="UniProtKB-KW"/>
</dbReference>
<dbReference type="InterPro" id="IPR003126">
    <property type="entry name" value="Znf_UBR"/>
</dbReference>
<keyword evidence="5" id="KW-0479">Metal-binding</keyword>
<comment type="subcellular location">
    <subcellularLocation>
        <location evidence="1">Membrane</location>
        <topology evidence="1">Multi-pass membrane protein</topology>
    </subcellularLocation>
</comment>
<gene>
    <name evidence="18" type="ORF">ZOSMA_156G00400</name>
</gene>